<accession>A0A821YH99</accession>
<evidence type="ECO:0000313" key="3">
    <source>
        <dbReference type="Proteomes" id="UP000663848"/>
    </source>
</evidence>
<sequence length="20" mass="2291">MTRVVGQPSVGYLRDSPWNK</sequence>
<gene>
    <name evidence="2" type="ORF">QYT958_LOCUS34346</name>
</gene>
<dbReference type="EMBL" id="CAJOBR010024558">
    <property type="protein sequence ID" value="CAF4961660.1"/>
    <property type="molecule type" value="Genomic_DNA"/>
</dbReference>
<evidence type="ECO:0000256" key="1">
    <source>
        <dbReference type="SAM" id="MobiDB-lite"/>
    </source>
</evidence>
<feature type="region of interest" description="Disordered" evidence="1">
    <location>
        <begin position="1"/>
        <end position="20"/>
    </location>
</feature>
<proteinExistence type="predicted"/>
<name>A0A821YH99_9BILA</name>
<comment type="caution">
    <text evidence="2">The sequence shown here is derived from an EMBL/GenBank/DDBJ whole genome shotgun (WGS) entry which is preliminary data.</text>
</comment>
<organism evidence="2 3">
    <name type="scientific">Rotaria socialis</name>
    <dbReference type="NCBI Taxonomy" id="392032"/>
    <lineage>
        <taxon>Eukaryota</taxon>
        <taxon>Metazoa</taxon>
        <taxon>Spiralia</taxon>
        <taxon>Gnathifera</taxon>
        <taxon>Rotifera</taxon>
        <taxon>Eurotatoria</taxon>
        <taxon>Bdelloidea</taxon>
        <taxon>Philodinida</taxon>
        <taxon>Philodinidae</taxon>
        <taxon>Rotaria</taxon>
    </lineage>
</organism>
<dbReference type="Proteomes" id="UP000663848">
    <property type="component" value="Unassembled WGS sequence"/>
</dbReference>
<protein>
    <submittedName>
        <fullName evidence="2">Uncharacterized protein</fullName>
    </submittedName>
</protein>
<dbReference type="AlphaFoldDB" id="A0A821YH99"/>
<evidence type="ECO:0000313" key="2">
    <source>
        <dbReference type="EMBL" id="CAF4961660.1"/>
    </source>
</evidence>
<reference evidence="2" key="1">
    <citation type="submission" date="2021-02" db="EMBL/GenBank/DDBJ databases">
        <authorList>
            <person name="Nowell W R."/>
        </authorList>
    </citation>
    <scope>NUCLEOTIDE SEQUENCE</scope>
</reference>
<feature type="non-terminal residue" evidence="2">
    <location>
        <position position="20"/>
    </location>
</feature>